<dbReference type="GO" id="GO:0003677">
    <property type="term" value="F:DNA binding"/>
    <property type="evidence" value="ECO:0007669"/>
    <property type="project" value="InterPro"/>
</dbReference>
<dbReference type="InterPro" id="IPR013325">
    <property type="entry name" value="RNA_pol_sigma_r2"/>
</dbReference>
<dbReference type="GO" id="GO:0006352">
    <property type="term" value="P:DNA-templated transcription initiation"/>
    <property type="evidence" value="ECO:0007669"/>
    <property type="project" value="InterPro"/>
</dbReference>
<organism evidence="8 9">
    <name type="scientific">Insolitispirillum peregrinum</name>
    <dbReference type="NCBI Taxonomy" id="80876"/>
    <lineage>
        <taxon>Bacteria</taxon>
        <taxon>Pseudomonadati</taxon>
        <taxon>Pseudomonadota</taxon>
        <taxon>Alphaproteobacteria</taxon>
        <taxon>Rhodospirillales</taxon>
        <taxon>Novispirillaceae</taxon>
        <taxon>Insolitispirillum</taxon>
    </lineage>
</organism>
<evidence type="ECO:0000259" key="6">
    <source>
        <dbReference type="Pfam" id="PF04542"/>
    </source>
</evidence>
<protein>
    <submittedName>
        <fullName evidence="8">RNA polymerase sigma-70 factor, ECF subfamily</fullName>
    </submittedName>
</protein>
<name>A0A1N7IHY3_9PROT</name>
<dbReference type="Gene3D" id="1.10.1740.10">
    <property type="match status" value="1"/>
</dbReference>
<evidence type="ECO:0000259" key="7">
    <source>
        <dbReference type="Pfam" id="PF04545"/>
    </source>
</evidence>
<dbReference type="CDD" id="cd06171">
    <property type="entry name" value="Sigma70_r4"/>
    <property type="match status" value="1"/>
</dbReference>
<dbReference type="EMBL" id="FTOA01000001">
    <property type="protein sequence ID" value="SIS36719.1"/>
    <property type="molecule type" value="Genomic_DNA"/>
</dbReference>
<keyword evidence="9" id="KW-1185">Reference proteome</keyword>
<dbReference type="Pfam" id="PF04545">
    <property type="entry name" value="Sigma70_r4"/>
    <property type="match status" value="1"/>
</dbReference>
<evidence type="ECO:0000256" key="5">
    <source>
        <dbReference type="ARBA" id="ARBA00023163"/>
    </source>
</evidence>
<dbReference type="Gene3D" id="1.10.10.10">
    <property type="entry name" value="Winged helix-like DNA-binding domain superfamily/Winged helix DNA-binding domain"/>
    <property type="match status" value="1"/>
</dbReference>
<reference evidence="8 9" key="1">
    <citation type="submission" date="2017-01" db="EMBL/GenBank/DDBJ databases">
        <authorList>
            <person name="Mah S.A."/>
            <person name="Swanson W.J."/>
            <person name="Moy G.W."/>
            <person name="Vacquier V.D."/>
        </authorList>
    </citation>
    <scope>NUCLEOTIDE SEQUENCE [LARGE SCALE GENOMIC DNA]</scope>
    <source>
        <strain evidence="8 9">DSM 11589</strain>
    </source>
</reference>
<keyword evidence="5" id="KW-0804">Transcription</keyword>
<dbReference type="NCBIfam" id="TIGR02937">
    <property type="entry name" value="sigma70-ECF"/>
    <property type="match status" value="1"/>
</dbReference>
<gene>
    <name evidence="8" type="ORF">SAMN05421779_10199</name>
</gene>
<dbReference type="InterPro" id="IPR014284">
    <property type="entry name" value="RNA_pol_sigma-70_dom"/>
</dbReference>
<evidence type="ECO:0000256" key="3">
    <source>
        <dbReference type="ARBA" id="ARBA00023082"/>
    </source>
</evidence>
<evidence type="ECO:0000256" key="2">
    <source>
        <dbReference type="ARBA" id="ARBA00023015"/>
    </source>
</evidence>
<dbReference type="InterPro" id="IPR007627">
    <property type="entry name" value="RNA_pol_sigma70_r2"/>
</dbReference>
<dbReference type="SUPFAM" id="SSF88659">
    <property type="entry name" value="Sigma3 and sigma4 domains of RNA polymerase sigma factors"/>
    <property type="match status" value="1"/>
</dbReference>
<keyword evidence="3" id="KW-0731">Sigma factor</keyword>
<proteinExistence type="inferred from homology"/>
<sequence length="199" mass="21712">MDGVTGSLPSMTAAQGADLVMAVARQRDKAAYAALYRYYAPRITSYLMKQGATLSEGEEITQETFLAVWSKADQFDPHKAAVSTWLFTIARNKRIDALRRQTHIEVDDADPLLVPEAPADGHDVVDARERQEAVAEALAALPADQATVMHLSFYEDKTHAEIASALNVPLGTIKSRLRLAFKRVRAEIAGRYGSAGNAP</sequence>
<dbReference type="InterPro" id="IPR036388">
    <property type="entry name" value="WH-like_DNA-bd_sf"/>
</dbReference>
<dbReference type="PANTHER" id="PTHR43133:SF62">
    <property type="entry name" value="RNA POLYMERASE SIGMA FACTOR SIGZ"/>
    <property type="match status" value="1"/>
</dbReference>
<evidence type="ECO:0000313" key="8">
    <source>
        <dbReference type="EMBL" id="SIS36719.1"/>
    </source>
</evidence>
<dbReference type="Proteomes" id="UP000185678">
    <property type="component" value="Unassembled WGS sequence"/>
</dbReference>
<feature type="domain" description="RNA polymerase sigma-70 region 4" evidence="7">
    <location>
        <begin position="137"/>
        <end position="185"/>
    </location>
</feature>
<accession>A0A1N7IHY3</accession>
<comment type="similarity">
    <text evidence="1">Belongs to the sigma-70 factor family. ECF subfamily.</text>
</comment>
<dbReference type="SUPFAM" id="SSF88946">
    <property type="entry name" value="Sigma2 domain of RNA polymerase sigma factors"/>
    <property type="match status" value="1"/>
</dbReference>
<dbReference type="PANTHER" id="PTHR43133">
    <property type="entry name" value="RNA POLYMERASE ECF-TYPE SIGMA FACTO"/>
    <property type="match status" value="1"/>
</dbReference>
<dbReference type="InterPro" id="IPR039425">
    <property type="entry name" value="RNA_pol_sigma-70-like"/>
</dbReference>
<evidence type="ECO:0000313" key="9">
    <source>
        <dbReference type="Proteomes" id="UP000185678"/>
    </source>
</evidence>
<keyword evidence="2" id="KW-0805">Transcription regulation</keyword>
<dbReference type="InterPro" id="IPR007630">
    <property type="entry name" value="RNA_pol_sigma70_r4"/>
</dbReference>
<dbReference type="InterPro" id="IPR013324">
    <property type="entry name" value="RNA_pol_sigma_r3/r4-like"/>
</dbReference>
<evidence type="ECO:0000256" key="4">
    <source>
        <dbReference type="ARBA" id="ARBA00023125"/>
    </source>
</evidence>
<dbReference type="STRING" id="80876.SAMN05421779_10199"/>
<dbReference type="GO" id="GO:0016987">
    <property type="term" value="F:sigma factor activity"/>
    <property type="evidence" value="ECO:0007669"/>
    <property type="project" value="UniProtKB-KW"/>
</dbReference>
<keyword evidence="4" id="KW-0238">DNA-binding</keyword>
<dbReference type="AlphaFoldDB" id="A0A1N7IHY3"/>
<evidence type="ECO:0000256" key="1">
    <source>
        <dbReference type="ARBA" id="ARBA00010641"/>
    </source>
</evidence>
<dbReference type="Pfam" id="PF04542">
    <property type="entry name" value="Sigma70_r2"/>
    <property type="match status" value="1"/>
</dbReference>
<feature type="domain" description="RNA polymerase sigma-70 region 2" evidence="6">
    <location>
        <begin position="35"/>
        <end position="102"/>
    </location>
</feature>